<dbReference type="Pfam" id="PF13183">
    <property type="entry name" value="Fer4_8"/>
    <property type="match status" value="1"/>
</dbReference>
<dbReference type="Proteomes" id="UP000595074">
    <property type="component" value="Chromosome"/>
</dbReference>
<dbReference type="EC" id="1.1.99.14" evidence="6"/>
<dbReference type="PIRSF" id="PIRSF000139">
    <property type="entry name" value="Glc_ox_4Fe-4S"/>
    <property type="match status" value="1"/>
</dbReference>
<keyword evidence="9" id="KW-1185">Reference proteome</keyword>
<feature type="domain" description="4Fe-4S ferredoxin-type" evidence="7">
    <location>
        <begin position="10"/>
        <end position="39"/>
    </location>
</feature>
<evidence type="ECO:0000256" key="5">
    <source>
        <dbReference type="ARBA" id="ARBA00023014"/>
    </source>
</evidence>
<evidence type="ECO:0000256" key="6">
    <source>
        <dbReference type="PIRNR" id="PIRNR000139"/>
    </source>
</evidence>
<dbReference type="PROSITE" id="PS51379">
    <property type="entry name" value="4FE4S_FER_2"/>
    <property type="match status" value="2"/>
</dbReference>
<dbReference type="InterPro" id="IPR017896">
    <property type="entry name" value="4Fe4S_Fe-S-bd"/>
</dbReference>
<keyword evidence="3" id="KW-0677">Repeat</keyword>
<evidence type="ECO:0000256" key="1">
    <source>
        <dbReference type="ARBA" id="ARBA00022485"/>
    </source>
</evidence>
<dbReference type="InterPro" id="IPR009051">
    <property type="entry name" value="Helical_ferredxn"/>
</dbReference>
<dbReference type="InterPro" id="IPR012257">
    <property type="entry name" value="Glc_ox_4Fe-4S"/>
</dbReference>
<evidence type="ECO:0000256" key="2">
    <source>
        <dbReference type="ARBA" id="ARBA00022723"/>
    </source>
</evidence>
<dbReference type="RefSeq" id="WP_197548946.1">
    <property type="nucleotide sequence ID" value="NZ_CP063164.1"/>
</dbReference>
<dbReference type="Gene3D" id="1.10.1060.10">
    <property type="entry name" value="Alpha-helical ferredoxin"/>
    <property type="match status" value="1"/>
</dbReference>
<evidence type="ECO:0000259" key="7">
    <source>
        <dbReference type="PROSITE" id="PS51379"/>
    </source>
</evidence>
<keyword evidence="2 6" id="KW-0479">Metal-binding</keyword>
<dbReference type="Pfam" id="PF02754">
    <property type="entry name" value="CCG"/>
    <property type="match status" value="2"/>
</dbReference>
<reference evidence="8 9" key="1">
    <citation type="submission" date="2020-10" db="EMBL/GenBank/DDBJ databases">
        <title>The genome of sulfurovum sp.</title>
        <authorList>
            <person name="Xie S."/>
            <person name="Shao Z."/>
            <person name="Jiang L."/>
        </authorList>
    </citation>
    <scope>NUCLEOTIDE SEQUENCE [LARGE SCALE GENOMIC DNA]</scope>
    <source>
        <strain evidence="8 9">ST-419</strain>
    </source>
</reference>
<dbReference type="PANTHER" id="PTHR32479:SF20">
    <property type="entry name" value="GLYCOLATE OXIDASE IRON-SULFUR SUBUNIT"/>
    <property type="match status" value="1"/>
</dbReference>
<comment type="function">
    <text evidence="6">Component of a complex that catalyzes the oxidation of glycolate to glyoxylate.</text>
</comment>
<dbReference type="PANTHER" id="PTHR32479">
    <property type="entry name" value="GLYCOLATE OXIDASE IRON-SULFUR SUBUNIT"/>
    <property type="match status" value="1"/>
</dbReference>
<dbReference type="KEGG" id="sinu:IMZ28_01850"/>
<feature type="domain" description="4Fe-4S ferredoxin-type" evidence="7">
    <location>
        <begin position="60"/>
        <end position="91"/>
    </location>
</feature>
<evidence type="ECO:0000256" key="4">
    <source>
        <dbReference type="ARBA" id="ARBA00023004"/>
    </source>
</evidence>
<keyword evidence="6" id="KW-0813">Transport</keyword>
<gene>
    <name evidence="8" type="ORF">IMZ28_01850</name>
</gene>
<comment type="cofactor">
    <cofactor evidence="6">
        <name>[4Fe-4S] cluster</name>
        <dbReference type="ChEBI" id="CHEBI:49883"/>
    </cofactor>
    <text evidence="6">Binds 2 [4Fe-4S] clusters.</text>
</comment>
<evidence type="ECO:0000313" key="9">
    <source>
        <dbReference type="Proteomes" id="UP000595074"/>
    </source>
</evidence>
<dbReference type="InterPro" id="IPR004017">
    <property type="entry name" value="Cys_rich_dom"/>
</dbReference>
<protein>
    <recommendedName>
        <fullName evidence="6">Glycolate oxidase iron-sulfur subunit</fullName>
        <ecNumber evidence="6">1.1.99.14</ecNumber>
    </recommendedName>
</protein>
<dbReference type="EMBL" id="CP063164">
    <property type="protein sequence ID" value="QOR62243.1"/>
    <property type="molecule type" value="Genomic_DNA"/>
</dbReference>
<dbReference type="AlphaFoldDB" id="A0A7M1S4A4"/>
<keyword evidence="5 6" id="KW-0411">Iron-sulfur</keyword>
<sequence>MSLKKPEEIFNFAETSDACIKCGKCIPVCTIHQVNPDETTSPRGFIDLLGAYQKGHLPLDKNAKDIFESCFLCTNCVDVCPNSLATDMVIEEVRADIADKYGIAWFKRGFFFLLRHRKIMDLVMKLGFMFKTCALAEDNKGRGLRARFSLPMMKKGRLIPSLMKTSFLNKYPEHIPASKPAEKKQRVAIFIGCLANYNYEGIGDSLVDILEKLNIEVFIPKKQLCCGAPAYFTGDVDSVEYMTKKNIEYFESFMDEYDAMLIPEATCSAMVKHDWQVFFKNHKMPEWEKRAQKVTEKIHMATAWLHDNTNLKELLESKGKKFDQLVTYHDPCHARKVQGIYQEPRNLLSPNYPMVEMSDPNRCCGFGGVTMQTEKFHFAEAAGKPKAAMIKETKAHYVSAECSACRVQLSEAMNNTNVETIFKNPLELIAEALKDDNNSRQ</sequence>
<keyword evidence="6" id="KW-0249">Electron transport</keyword>
<dbReference type="GO" id="GO:0019154">
    <property type="term" value="F:glycolate dehydrogenase activity"/>
    <property type="evidence" value="ECO:0007669"/>
    <property type="project" value="UniProtKB-EC"/>
</dbReference>
<comment type="catalytic activity">
    <reaction evidence="6">
        <text>glycolate + A = glyoxylate + AH2</text>
        <dbReference type="Rhea" id="RHEA:21264"/>
        <dbReference type="ChEBI" id="CHEBI:13193"/>
        <dbReference type="ChEBI" id="CHEBI:17499"/>
        <dbReference type="ChEBI" id="CHEBI:29805"/>
        <dbReference type="ChEBI" id="CHEBI:36655"/>
        <dbReference type="EC" id="1.1.99.14"/>
    </reaction>
</comment>
<keyword evidence="1 6" id="KW-0004">4Fe-4S</keyword>
<accession>A0A7M1S4A4</accession>
<comment type="catalytic activity">
    <reaction evidence="6">
        <text>(R)-lactate + A = pyruvate + AH2</text>
        <dbReference type="Rhea" id="RHEA:15089"/>
        <dbReference type="ChEBI" id="CHEBI:13193"/>
        <dbReference type="ChEBI" id="CHEBI:15361"/>
        <dbReference type="ChEBI" id="CHEBI:16004"/>
        <dbReference type="ChEBI" id="CHEBI:17499"/>
    </reaction>
</comment>
<evidence type="ECO:0000313" key="8">
    <source>
        <dbReference type="EMBL" id="QOR62243.1"/>
    </source>
</evidence>
<proteinExistence type="predicted"/>
<keyword evidence="4 6" id="KW-0408">Iron</keyword>
<dbReference type="PROSITE" id="PS00198">
    <property type="entry name" value="4FE4S_FER_1"/>
    <property type="match status" value="1"/>
</dbReference>
<name>A0A7M1S4A4_9BACT</name>
<evidence type="ECO:0000256" key="3">
    <source>
        <dbReference type="ARBA" id="ARBA00022737"/>
    </source>
</evidence>
<dbReference type="SUPFAM" id="SSF46548">
    <property type="entry name" value="alpha-helical ferredoxin"/>
    <property type="match status" value="1"/>
</dbReference>
<dbReference type="GO" id="GO:0051539">
    <property type="term" value="F:4 iron, 4 sulfur cluster binding"/>
    <property type="evidence" value="ECO:0007669"/>
    <property type="project" value="UniProtKB-UniRule"/>
</dbReference>
<organism evidence="8 9">
    <name type="scientific">Sulfurovum indicum</name>
    <dbReference type="NCBI Taxonomy" id="2779528"/>
    <lineage>
        <taxon>Bacteria</taxon>
        <taxon>Pseudomonadati</taxon>
        <taxon>Campylobacterota</taxon>
        <taxon>Epsilonproteobacteria</taxon>
        <taxon>Campylobacterales</taxon>
        <taxon>Sulfurovaceae</taxon>
        <taxon>Sulfurovum</taxon>
    </lineage>
</organism>
<dbReference type="InterPro" id="IPR017900">
    <property type="entry name" value="4Fe4S_Fe_S_CS"/>
</dbReference>
<dbReference type="GO" id="GO:0046872">
    <property type="term" value="F:metal ion binding"/>
    <property type="evidence" value="ECO:0007669"/>
    <property type="project" value="UniProtKB-UniRule"/>
</dbReference>